<dbReference type="Proteomes" id="UP000012092">
    <property type="component" value="Unassembled WGS sequence"/>
</dbReference>
<comment type="caution">
    <text evidence="1">The sequence shown here is derived from an EMBL/GenBank/DDBJ whole genome shotgun (WGS) entry which is preliminary data.</text>
</comment>
<name>M6RR63_LEPIR</name>
<proteinExistence type="predicted"/>
<organism evidence="1 2">
    <name type="scientific">Leptospira interrogans serovar Icterohaemorrhagiae str. Verdun HP</name>
    <dbReference type="NCBI Taxonomy" id="1049910"/>
    <lineage>
        <taxon>Bacteria</taxon>
        <taxon>Pseudomonadati</taxon>
        <taxon>Spirochaetota</taxon>
        <taxon>Spirochaetia</taxon>
        <taxon>Leptospirales</taxon>
        <taxon>Leptospiraceae</taxon>
        <taxon>Leptospira</taxon>
    </lineage>
</organism>
<dbReference type="EMBL" id="AHNZ02000875">
    <property type="protein sequence ID" value="EMO03368.1"/>
    <property type="molecule type" value="Genomic_DNA"/>
</dbReference>
<accession>M6RR63</accession>
<protein>
    <submittedName>
        <fullName evidence="1">Uncharacterized protein</fullName>
    </submittedName>
</protein>
<sequence length="57" mass="6528">MKKIIYISMISSITLSVLINLTLSAQSERKIETTVHDFMEDYTKPAIKAAKKENRNI</sequence>
<dbReference type="AlphaFoldDB" id="M6RR63"/>
<evidence type="ECO:0000313" key="1">
    <source>
        <dbReference type="EMBL" id="EMO03368.1"/>
    </source>
</evidence>
<evidence type="ECO:0000313" key="2">
    <source>
        <dbReference type="Proteomes" id="UP000012092"/>
    </source>
</evidence>
<reference evidence="1 2" key="1">
    <citation type="submission" date="2013-01" db="EMBL/GenBank/DDBJ databases">
        <authorList>
            <person name="Harkins D.M."/>
            <person name="Durkin A.S."/>
            <person name="Brinkac L.M."/>
            <person name="Haft D.H."/>
            <person name="Selengut J.D."/>
            <person name="Sanka R."/>
            <person name="DePew J."/>
            <person name="Purushe J."/>
            <person name="Picardeau M."/>
            <person name="Werts C."/>
            <person name="Goarant C."/>
            <person name="Vinetz J.M."/>
            <person name="Sutton G.G."/>
            <person name="Nierman W.C."/>
            <person name="Fouts D.E."/>
        </authorList>
    </citation>
    <scope>NUCLEOTIDE SEQUENCE [LARGE SCALE GENOMIC DNA]</scope>
    <source>
        <strain evidence="1 2">Verdun HP</strain>
    </source>
</reference>
<gene>
    <name evidence="1" type="ORF">LEP1GSC116_1011</name>
</gene>